<dbReference type="SUPFAM" id="SSF54060">
    <property type="entry name" value="His-Me finger endonucleases"/>
    <property type="match status" value="1"/>
</dbReference>
<evidence type="ECO:0000313" key="4">
    <source>
        <dbReference type="Proteomes" id="UP000032670"/>
    </source>
</evidence>
<gene>
    <name evidence="3" type="ORF">Abor_010_099</name>
</gene>
<dbReference type="GeneID" id="76203685"/>
<reference evidence="3 4" key="1">
    <citation type="submission" date="2012-11" db="EMBL/GenBank/DDBJ databases">
        <title>Whole genome sequence of Acetobacter orientalis 21F-2.</title>
        <authorList>
            <person name="Azuma Y."/>
            <person name="Higashiura N."/>
            <person name="Hirakawa H."/>
            <person name="Matsushita K."/>
        </authorList>
    </citation>
    <scope>NUCLEOTIDE SEQUENCE [LARGE SCALE GENOMIC DNA]</scope>
    <source>
        <strain evidence="3 4">21F-2</strain>
    </source>
</reference>
<dbReference type="STRING" id="1231341.Abor_010_099"/>
<feature type="domain" description="HNH nuclease" evidence="2">
    <location>
        <begin position="84"/>
        <end position="128"/>
    </location>
</feature>
<evidence type="ECO:0000256" key="1">
    <source>
        <dbReference type="SAM" id="MobiDB-lite"/>
    </source>
</evidence>
<evidence type="ECO:0000313" key="3">
    <source>
        <dbReference type="EMBL" id="GAN65536.1"/>
    </source>
</evidence>
<dbReference type="InterPro" id="IPR044925">
    <property type="entry name" value="His-Me_finger_sf"/>
</dbReference>
<keyword evidence="4" id="KW-1185">Reference proteome</keyword>
<dbReference type="RefSeq" id="WP_052946351.1">
    <property type="nucleotide sequence ID" value="NZ_BAMX01000010.1"/>
</dbReference>
<feature type="compositionally biased region" description="Basic and acidic residues" evidence="1">
    <location>
        <begin position="223"/>
        <end position="232"/>
    </location>
</feature>
<comment type="caution">
    <text evidence="3">The sequence shown here is derived from an EMBL/GenBank/DDBJ whole genome shotgun (WGS) entry which is preliminary data.</text>
</comment>
<dbReference type="EMBL" id="BAMX01000010">
    <property type="protein sequence ID" value="GAN65536.1"/>
    <property type="molecule type" value="Genomic_DNA"/>
</dbReference>
<dbReference type="InterPro" id="IPR044930">
    <property type="entry name" value="Homing_endonuclease_His-Me"/>
</dbReference>
<accession>A0A6N3SXH1</accession>
<dbReference type="Gene3D" id="3.90.75.10">
    <property type="entry name" value="Homing Intron 3 (I-ppo) Encoded Endonuclease, Chain A"/>
    <property type="match status" value="1"/>
</dbReference>
<dbReference type="Proteomes" id="UP000032670">
    <property type="component" value="Unassembled WGS sequence"/>
</dbReference>
<sequence length="248" mass="28228">MNKTKPQPQKTNQEKRRVLEHYLAIPDNHKTATRRLMDKVDTNGPIPEHRPELGPCWLWKGATNGLKPPYGKFPIRAIDQQPRAHVVSYLLRNGVTPENQPVIDHLCGNTMCVNPDHLEAVTQKENMRRAKKVKAQPPMDSASRDARVFEAVSYEIENLTISQIMEKTGRSQSSVSSHRKAIKEGPLGRVVERSKKQRKLLFQAKAEIAKLASAWRADPTPKLERLPADLKHKAQKYYTTEGQPNHDQ</sequence>
<accession>A0A0D6NJG5</accession>
<proteinExistence type="predicted"/>
<evidence type="ECO:0000259" key="2">
    <source>
        <dbReference type="Pfam" id="PF13392"/>
    </source>
</evidence>
<feature type="region of interest" description="Disordered" evidence="1">
    <location>
        <begin position="223"/>
        <end position="248"/>
    </location>
</feature>
<organism evidence="3 4">
    <name type="scientific">Acetobacter orientalis</name>
    <dbReference type="NCBI Taxonomy" id="146474"/>
    <lineage>
        <taxon>Bacteria</taxon>
        <taxon>Pseudomonadati</taxon>
        <taxon>Pseudomonadota</taxon>
        <taxon>Alphaproteobacteria</taxon>
        <taxon>Acetobacterales</taxon>
        <taxon>Acetobacteraceae</taxon>
        <taxon>Acetobacter</taxon>
    </lineage>
</organism>
<dbReference type="AlphaFoldDB" id="A0A0D6NJG5"/>
<dbReference type="Pfam" id="PF13392">
    <property type="entry name" value="HNH_3"/>
    <property type="match status" value="1"/>
</dbReference>
<feature type="compositionally biased region" description="Polar residues" evidence="1">
    <location>
        <begin position="237"/>
        <end position="248"/>
    </location>
</feature>
<protein>
    <recommendedName>
        <fullName evidence="2">HNH nuclease domain-containing protein</fullName>
    </recommendedName>
</protein>
<dbReference type="InterPro" id="IPR003615">
    <property type="entry name" value="HNH_nuc"/>
</dbReference>
<name>A0A0D6NJG5_9PROT</name>
<dbReference type="GO" id="GO:0004519">
    <property type="term" value="F:endonuclease activity"/>
    <property type="evidence" value="ECO:0007669"/>
    <property type="project" value="InterPro"/>
</dbReference>